<organism evidence="4">
    <name type="scientific">Schistocephalus solidus</name>
    <name type="common">Tapeworm</name>
    <dbReference type="NCBI Taxonomy" id="70667"/>
    <lineage>
        <taxon>Eukaryota</taxon>
        <taxon>Metazoa</taxon>
        <taxon>Spiralia</taxon>
        <taxon>Lophotrochozoa</taxon>
        <taxon>Platyhelminthes</taxon>
        <taxon>Cestoda</taxon>
        <taxon>Eucestoda</taxon>
        <taxon>Diphyllobothriidea</taxon>
        <taxon>Diphyllobothriidae</taxon>
        <taxon>Schistocephalus</taxon>
    </lineage>
</organism>
<keyword evidence="1" id="KW-0812">Transmembrane</keyword>
<dbReference type="WBParaSite" id="SSLN_0000579901-mRNA-1">
    <property type="protein sequence ID" value="SSLN_0000579901-mRNA-1"/>
    <property type="gene ID" value="SSLN_0000579901"/>
</dbReference>
<evidence type="ECO:0000313" key="3">
    <source>
        <dbReference type="Proteomes" id="UP000275846"/>
    </source>
</evidence>
<dbReference type="EMBL" id="UYSU01033326">
    <property type="protein sequence ID" value="VDL92005.1"/>
    <property type="molecule type" value="Genomic_DNA"/>
</dbReference>
<protein>
    <submittedName>
        <fullName evidence="4">Ovule protein</fullName>
    </submittedName>
</protein>
<feature type="transmembrane region" description="Helical" evidence="1">
    <location>
        <begin position="31"/>
        <end position="49"/>
    </location>
</feature>
<keyword evidence="3" id="KW-1185">Reference proteome</keyword>
<evidence type="ECO:0000256" key="1">
    <source>
        <dbReference type="SAM" id="Phobius"/>
    </source>
</evidence>
<proteinExistence type="predicted"/>
<dbReference type="Proteomes" id="UP000275846">
    <property type="component" value="Unassembled WGS sequence"/>
</dbReference>
<gene>
    <name evidence="2" type="ORF">SSLN_LOCUS5620</name>
</gene>
<evidence type="ECO:0000313" key="2">
    <source>
        <dbReference type="EMBL" id="VDL92005.1"/>
    </source>
</evidence>
<reference evidence="2 3" key="2">
    <citation type="submission" date="2018-11" db="EMBL/GenBank/DDBJ databases">
        <authorList>
            <consortium name="Pathogen Informatics"/>
        </authorList>
    </citation>
    <scope>NUCLEOTIDE SEQUENCE [LARGE SCALE GENOMIC DNA]</scope>
    <source>
        <strain evidence="2 3">NST_G2</strain>
    </source>
</reference>
<sequence>MPSSEFYSPPPLGVAYDWLKLGNKRRHQHQLLFFFLANLLLISVIIITIKRRMDSLAIIVGRNQHTFRDSTATGSNALPPPLLKP</sequence>
<dbReference type="AlphaFoldDB" id="A0A183SN22"/>
<name>A0A183SN22_SCHSO</name>
<reference evidence="4" key="1">
    <citation type="submission" date="2016-06" db="UniProtKB">
        <authorList>
            <consortium name="WormBaseParasite"/>
        </authorList>
    </citation>
    <scope>IDENTIFICATION</scope>
</reference>
<keyword evidence="1" id="KW-0472">Membrane</keyword>
<accession>A0A183SN22</accession>
<keyword evidence="1" id="KW-1133">Transmembrane helix</keyword>
<evidence type="ECO:0000313" key="4">
    <source>
        <dbReference type="WBParaSite" id="SSLN_0000579901-mRNA-1"/>
    </source>
</evidence>